<dbReference type="SUPFAM" id="SSF51695">
    <property type="entry name" value="PLC-like phosphodiesterases"/>
    <property type="match status" value="1"/>
</dbReference>
<dbReference type="RefSeq" id="WP_280731569.1">
    <property type="nucleotide sequence ID" value="NZ_CP120367.1"/>
</dbReference>
<protein>
    <recommendedName>
        <fullName evidence="3">Glycerophosphodiester phosphodiesterase</fullName>
    </recommendedName>
</protein>
<keyword evidence="2" id="KW-1185">Reference proteome</keyword>
<evidence type="ECO:0000313" key="2">
    <source>
        <dbReference type="Proteomes" id="UP001235547"/>
    </source>
</evidence>
<proteinExistence type="predicted"/>
<gene>
    <name evidence="1" type="ORF">PYH38_000156</name>
</gene>
<evidence type="ECO:0000313" key="1">
    <source>
        <dbReference type="EMBL" id="WEX80850.1"/>
    </source>
</evidence>
<organism evidence="1 2">
    <name type="scientific">Sinorhizobium numidicum</name>
    <dbReference type="NCBI Taxonomy" id="680248"/>
    <lineage>
        <taxon>Bacteria</taxon>
        <taxon>Pseudomonadati</taxon>
        <taxon>Pseudomonadota</taxon>
        <taxon>Alphaproteobacteria</taxon>
        <taxon>Hyphomicrobiales</taxon>
        <taxon>Rhizobiaceae</taxon>
        <taxon>Sinorhizobium/Ensifer group</taxon>
        <taxon>Sinorhizobium</taxon>
    </lineage>
</organism>
<name>A0ABY8CQE6_9HYPH</name>
<reference evidence="1 2" key="1">
    <citation type="submission" date="2023-03" db="EMBL/GenBank/DDBJ databases">
        <authorList>
            <person name="Kaur S."/>
            <person name="Espinosa-Saiz D."/>
            <person name="Velazquez E."/>
            <person name="Menendez E."/>
            <person name="diCenzo G.C."/>
        </authorList>
    </citation>
    <scope>NUCLEOTIDE SEQUENCE [LARGE SCALE GENOMIC DNA]</scope>
    <source>
        <strain evidence="1 2">LMG 27395</strain>
    </source>
</reference>
<evidence type="ECO:0008006" key="3">
    <source>
        <dbReference type="Google" id="ProtNLM"/>
    </source>
</evidence>
<dbReference type="Gene3D" id="3.20.20.190">
    <property type="entry name" value="Phosphatidylinositol (PI) phosphodiesterase"/>
    <property type="match status" value="1"/>
</dbReference>
<accession>A0ABY8CQE6</accession>
<sequence length="223" mass="24856">MMILAHRGWWHAPHERNTLAAFDKAFAAGHGVELDVRDLSGALVTSHDPPATGALPFERVLECYAAHGAPGRLAINIKADGLCSALVPLLARYGVMNRAFVFDASVPDLRPYLETALPVFTRFSEVERHPPFYERCQGVWVDSFTEAPASIERAIDDLARGKFVAMVSPELHKRPQQAAWTEWSAALRRAAMGGLPLERLMLCTDLPDLAQQRFAWMHQEEVQ</sequence>
<dbReference type="EMBL" id="CP120370">
    <property type="protein sequence ID" value="WEX80850.1"/>
    <property type="molecule type" value="Genomic_DNA"/>
</dbReference>
<dbReference type="Proteomes" id="UP001235547">
    <property type="component" value="Chromosome 2"/>
</dbReference>
<dbReference type="InterPro" id="IPR017946">
    <property type="entry name" value="PLC-like_Pdiesterase_TIM-brl"/>
</dbReference>